<organism evidence="3 4">
    <name type="scientific">Aeromicrobium alkaliterrae</name>
    <dbReference type="NCBI Taxonomy" id="302168"/>
    <lineage>
        <taxon>Bacteria</taxon>
        <taxon>Bacillati</taxon>
        <taxon>Actinomycetota</taxon>
        <taxon>Actinomycetes</taxon>
        <taxon>Propionibacteriales</taxon>
        <taxon>Nocardioidaceae</taxon>
        <taxon>Aeromicrobium</taxon>
    </lineage>
</organism>
<sequence>MSTTQTFQVTGMTCGHCTAAVTEELTSLDGVTGVTIDLVKGGTSAVHVETARELSREEVAAAVDEAGYELARPGSLPLA</sequence>
<keyword evidence="1" id="KW-0479">Metal-binding</keyword>
<evidence type="ECO:0000256" key="1">
    <source>
        <dbReference type="ARBA" id="ARBA00022723"/>
    </source>
</evidence>
<dbReference type="InterPro" id="IPR006121">
    <property type="entry name" value="HMA_dom"/>
</dbReference>
<keyword evidence="4" id="KW-1185">Reference proteome</keyword>
<dbReference type="InterPro" id="IPR036163">
    <property type="entry name" value="HMA_dom_sf"/>
</dbReference>
<protein>
    <submittedName>
        <fullName evidence="3">Heavy-metal-associated domain-containing protein</fullName>
    </submittedName>
</protein>
<evidence type="ECO:0000313" key="4">
    <source>
        <dbReference type="Proteomes" id="UP001501057"/>
    </source>
</evidence>
<dbReference type="PROSITE" id="PS01047">
    <property type="entry name" value="HMA_1"/>
    <property type="match status" value="1"/>
</dbReference>
<gene>
    <name evidence="3" type="ORF">GCM10009710_26770</name>
</gene>
<dbReference type="EMBL" id="BAAAME010000004">
    <property type="protein sequence ID" value="GAA1745396.1"/>
    <property type="molecule type" value="Genomic_DNA"/>
</dbReference>
<dbReference type="Gene3D" id="3.30.70.100">
    <property type="match status" value="1"/>
</dbReference>
<dbReference type="PROSITE" id="PS50846">
    <property type="entry name" value="HMA_2"/>
    <property type="match status" value="1"/>
</dbReference>
<reference evidence="3 4" key="1">
    <citation type="journal article" date="2019" name="Int. J. Syst. Evol. Microbiol.">
        <title>The Global Catalogue of Microorganisms (GCM) 10K type strain sequencing project: providing services to taxonomists for standard genome sequencing and annotation.</title>
        <authorList>
            <consortium name="The Broad Institute Genomics Platform"/>
            <consortium name="The Broad Institute Genome Sequencing Center for Infectious Disease"/>
            <person name="Wu L."/>
            <person name="Ma J."/>
        </authorList>
    </citation>
    <scope>NUCLEOTIDE SEQUENCE [LARGE SCALE GENOMIC DNA]</scope>
    <source>
        <strain evidence="3 4">JCM 13518</strain>
    </source>
</reference>
<feature type="domain" description="HMA" evidence="2">
    <location>
        <begin position="3"/>
        <end position="71"/>
    </location>
</feature>
<dbReference type="RefSeq" id="WP_344202482.1">
    <property type="nucleotide sequence ID" value="NZ_BAAAME010000004.1"/>
</dbReference>
<evidence type="ECO:0000313" key="3">
    <source>
        <dbReference type="EMBL" id="GAA1745396.1"/>
    </source>
</evidence>
<evidence type="ECO:0000259" key="2">
    <source>
        <dbReference type="PROSITE" id="PS50846"/>
    </source>
</evidence>
<dbReference type="CDD" id="cd00371">
    <property type="entry name" value="HMA"/>
    <property type="match status" value="1"/>
</dbReference>
<proteinExistence type="predicted"/>
<accession>A0ABN2K075</accession>
<dbReference type="SUPFAM" id="SSF55008">
    <property type="entry name" value="HMA, heavy metal-associated domain"/>
    <property type="match status" value="1"/>
</dbReference>
<name>A0ABN2K075_9ACTN</name>
<comment type="caution">
    <text evidence="3">The sequence shown here is derived from an EMBL/GenBank/DDBJ whole genome shotgun (WGS) entry which is preliminary data.</text>
</comment>
<dbReference type="Proteomes" id="UP001501057">
    <property type="component" value="Unassembled WGS sequence"/>
</dbReference>
<dbReference type="Pfam" id="PF00403">
    <property type="entry name" value="HMA"/>
    <property type="match status" value="1"/>
</dbReference>
<dbReference type="InterPro" id="IPR017969">
    <property type="entry name" value="Heavy-metal-associated_CS"/>
</dbReference>